<dbReference type="InterPro" id="IPR007278">
    <property type="entry name" value="DUF397"/>
</dbReference>
<feature type="domain" description="DUF397" evidence="2">
    <location>
        <begin position="33"/>
        <end position="87"/>
    </location>
</feature>
<reference evidence="4" key="1">
    <citation type="journal article" date="2020" name="Syst. Appl. Microbiol.">
        <title>Streptomyces alkaliterrae sp. nov., isolated from an alkaline soil, and emended descriptions of Streptomyces alkaliphilus, Streptomyces calidiresistens and Streptomyces durbertensis.</title>
        <authorList>
            <person name="Swiecimska M."/>
            <person name="Golinska P."/>
            <person name="Nouioui I."/>
            <person name="Wypij M."/>
            <person name="Rai M."/>
            <person name="Sangal V."/>
            <person name="Goodfellow M."/>
        </authorList>
    </citation>
    <scope>NUCLEOTIDE SEQUENCE [LARGE SCALE GENOMIC DNA]</scope>
    <source>
        <strain evidence="4">DSM 104538</strain>
    </source>
</reference>
<evidence type="ECO:0000259" key="2">
    <source>
        <dbReference type="Pfam" id="PF04149"/>
    </source>
</evidence>
<evidence type="ECO:0000313" key="4">
    <source>
        <dbReference type="Proteomes" id="UP000766698"/>
    </source>
</evidence>
<evidence type="ECO:0000256" key="1">
    <source>
        <dbReference type="SAM" id="MobiDB-lite"/>
    </source>
</evidence>
<protein>
    <submittedName>
        <fullName evidence="3">DUF397 domain-containing protein</fullName>
    </submittedName>
</protein>
<organism evidence="3 4">
    <name type="scientific">Streptomyces durbertensis</name>
    <dbReference type="NCBI Taxonomy" id="2448886"/>
    <lineage>
        <taxon>Bacteria</taxon>
        <taxon>Bacillati</taxon>
        <taxon>Actinomycetota</taxon>
        <taxon>Actinomycetes</taxon>
        <taxon>Kitasatosporales</taxon>
        <taxon>Streptomycetaceae</taxon>
        <taxon>Streptomyces</taxon>
    </lineage>
</organism>
<dbReference type="Proteomes" id="UP000766698">
    <property type="component" value="Unassembled WGS sequence"/>
</dbReference>
<accession>A0ABR6EF53</accession>
<dbReference type="Pfam" id="PF04149">
    <property type="entry name" value="DUF397"/>
    <property type="match status" value="2"/>
</dbReference>
<name>A0ABR6EF53_9ACTN</name>
<feature type="domain" description="DUF397" evidence="2">
    <location>
        <begin position="7"/>
        <end position="27"/>
    </location>
</feature>
<evidence type="ECO:0000313" key="3">
    <source>
        <dbReference type="EMBL" id="MBB1243955.1"/>
    </source>
</evidence>
<gene>
    <name evidence="3" type="ORF">GL263_10360</name>
</gene>
<sequence length="98" mass="10078">MPDLSAAHWRKSSHSGGSGGDCVEVAEAFPGAARWRKSSHSGGDGGDCLEVADGHPGVVPVRDSKRADGPVLVLPAASWTAFVTATRRDGLRPSNGDV</sequence>
<feature type="region of interest" description="Disordered" evidence="1">
    <location>
        <begin position="1"/>
        <end position="22"/>
    </location>
</feature>
<proteinExistence type="predicted"/>
<dbReference type="EMBL" id="WMLF01000113">
    <property type="protein sequence ID" value="MBB1243955.1"/>
    <property type="molecule type" value="Genomic_DNA"/>
</dbReference>
<comment type="caution">
    <text evidence="3">The sequence shown here is derived from an EMBL/GenBank/DDBJ whole genome shotgun (WGS) entry which is preliminary data.</text>
</comment>
<keyword evidence="4" id="KW-1185">Reference proteome</keyword>